<keyword evidence="6" id="KW-1185">Reference proteome</keyword>
<dbReference type="Pfam" id="PF12860">
    <property type="entry name" value="PAS_7"/>
    <property type="match status" value="1"/>
</dbReference>
<reference evidence="5 6" key="1">
    <citation type="submission" date="2016-11" db="EMBL/GenBank/DDBJ databases">
        <authorList>
            <person name="Jaros S."/>
            <person name="Januszkiewicz K."/>
            <person name="Wedrychowicz H."/>
        </authorList>
    </citation>
    <scope>NUCLEOTIDE SEQUENCE [LARGE SCALE GENOMIC DNA]</scope>
    <source>
        <strain evidence="5 6">DSM 14916</strain>
    </source>
</reference>
<evidence type="ECO:0000256" key="1">
    <source>
        <dbReference type="SAM" id="Phobius"/>
    </source>
</evidence>
<sequence>MHVDAAASLVAPLFDRLSSLFVAHAAPLSLCLFVTARTDEEWPLFFLTADLLIMAARLWVVLSIRRVRDPSSVALLRAARPYFAIGVAWALVTGAFCYMCYVALEDEASRTLAVTLAMGTVGGIASRNAATPRFALAQITALLLPQAVGGVVNGSWHWVEAALVTVYFIALCSIVRRHYLDVRRIMDAQREKASLAARFDAALTNMSQGLTLYDADGMLRVVNGRFREIFGLSPEEARLGVSAAALAAALAGRGVPDAGAWAVPAAQDGNRDANRAVLDLPDGRSVALSREAMPDGGWVTTYEDVTERRQAEARARHMARHDALTGLPNRTVFQDRLESAVAELPAGASFAVLYLDLDRFKEVNDGLGHAVGDRLLIAAADRIRLCLRPGDMIARLGGDEFAALIDGAASATAVAQLAERVACEVGAEYRIDGQAVSVGVSIGIALAPRDGGSADLLLRHADMALYEAKGAGRGTHRFFDWSMSSRLQARRDMEAELRVALAREELELFYQPQMAIDGGVLGFEALVRWWHPERGLVSPAEFIPVAEDCDLILPLGEWVLRTACAEAAAWPEPVRVGVNLSAAQFAGRDMYASVAAALRYSGLPAERLELEITEAIVLKDSQEVVSTLRRIRALGVRVALDDFGTGYSSIAYLRSFPLDKIKIDRSFVRDLAHSDSAAAIVRAISTLGATLGLTLNAEGVETEAQLEQLRQLGCSEVQGFLFSALRPSRDVPMMLRELAACVAPAAAALPGARAPQRGRRG</sequence>
<dbReference type="PROSITE" id="PS50112">
    <property type="entry name" value="PAS"/>
    <property type="match status" value="1"/>
</dbReference>
<proteinExistence type="predicted"/>
<dbReference type="PROSITE" id="PS50887">
    <property type="entry name" value="GGDEF"/>
    <property type="match status" value="1"/>
</dbReference>
<dbReference type="InterPro" id="IPR001633">
    <property type="entry name" value="EAL_dom"/>
</dbReference>
<dbReference type="CDD" id="cd01949">
    <property type="entry name" value="GGDEF"/>
    <property type="match status" value="1"/>
</dbReference>
<dbReference type="Gene3D" id="3.30.70.270">
    <property type="match status" value="1"/>
</dbReference>
<evidence type="ECO:0000259" key="4">
    <source>
        <dbReference type="PROSITE" id="PS50887"/>
    </source>
</evidence>
<dbReference type="PANTHER" id="PTHR44757:SF2">
    <property type="entry name" value="BIOFILM ARCHITECTURE MAINTENANCE PROTEIN MBAA"/>
    <property type="match status" value="1"/>
</dbReference>
<evidence type="ECO:0000313" key="5">
    <source>
        <dbReference type="EMBL" id="SHI68471.1"/>
    </source>
</evidence>
<dbReference type="InterPro" id="IPR035965">
    <property type="entry name" value="PAS-like_dom_sf"/>
</dbReference>
<dbReference type="NCBIfam" id="TIGR00254">
    <property type="entry name" value="GGDEF"/>
    <property type="match status" value="1"/>
</dbReference>
<keyword evidence="1" id="KW-1133">Transmembrane helix</keyword>
<protein>
    <submittedName>
        <fullName evidence="5">Diguanylate cyclase (GGDEF) domain-containing protein</fullName>
    </submittedName>
</protein>
<evidence type="ECO:0000313" key="6">
    <source>
        <dbReference type="Proteomes" id="UP000184387"/>
    </source>
</evidence>
<feature type="domain" description="EAL" evidence="3">
    <location>
        <begin position="490"/>
        <end position="739"/>
    </location>
</feature>
<dbReference type="STRING" id="198092.SAMN02745194_00825"/>
<evidence type="ECO:0000259" key="3">
    <source>
        <dbReference type="PROSITE" id="PS50883"/>
    </source>
</evidence>
<dbReference type="Gene3D" id="3.30.450.20">
    <property type="entry name" value="PAS domain"/>
    <property type="match status" value="1"/>
</dbReference>
<accession>A0A1M6D5R4</accession>
<feature type="transmembrane region" description="Helical" evidence="1">
    <location>
        <begin position="82"/>
        <end position="104"/>
    </location>
</feature>
<dbReference type="EMBL" id="FQZF01000004">
    <property type="protein sequence ID" value="SHI68471.1"/>
    <property type="molecule type" value="Genomic_DNA"/>
</dbReference>
<dbReference type="InterPro" id="IPR043128">
    <property type="entry name" value="Rev_trsase/Diguanyl_cyclase"/>
</dbReference>
<dbReference type="SMART" id="SM00267">
    <property type="entry name" value="GGDEF"/>
    <property type="match status" value="1"/>
</dbReference>
<name>A0A1M6D5R4_9PROT</name>
<organism evidence="5 6">
    <name type="scientific">Muricoccus roseus</name>
    <dbReference type="NCBI Taxonomy" id="198092"/>
    <lineage>
        <taxon>Bacteria</taxon>
        <taxon>Pseudomonadati</taxon>
        <taxon>Pseudomonadota</taxon>
        <taxon>Alphaproteobacteria</taxon>
        <taxon>Acetobacterales</taxon>
        <taxon>Roseomonadaceae</taxon>
        <taxon>Muricoccus</taxon>
    </lineage>
</organism>
<feature type="domain" description="PAS" evidence="2">
    <location>
        <begin position="195"/>
        <end position="236"/>
    </location>
</feature>
<dbReference type="SUPFAM" id="SSF55785">
    <property type="entry name" value="PYP-like sensor domain (PAS domain)"/>
    <property type="match status" value="1"/>
</dbReference>
<dbReference type="AlphaFoldDB" id="A0A1M6D5R4"/>
<dbReference type="CDD" id="cd01948">
    <property type="entry name" value="EAL"/>
    <property type="match status" value="1"/>
</dbReference>
<dbReference type="Proteomes" id="UP000184387">
    <property type="component" value="Unassembled WGS sequence"/>
</dbReference>
<dbReference type="InterPro" id="IPR052155">
    <property type="entry name" value="Biofilm_reg_signaling"/>
</dbReference>
<keyword evidence="1" id="KW-0812">Transmembrane</keyword>
<dbReference type="InterPro" id="IPR035919">
    <property type="entry name" value="EAL_sf"/>
</dbReference>
<feature type="transmembrane region" description="Helical" evidence="1">
    <location>
        <begin position="42"/>
        <end position="62"/>
    </location>
</feature>
<dbReference type="Pfam" id="PF00563">
    <property type="entry name" value="EAL"/>
    <property type="match status" value="1"/>
</dbReference>
<feature type="domain" description="GGDEF" evidence="4">
    <location>
        <begin position="348"/>
        <end position="481"/>
    </location>
</feature>
<evidence type="ECO:0000259" key="2">
    <source>
        <dbReference type="PROSITE" id="PS50112"/>
    </source>
</evidence>
<dbReference type="SMART" id="SM00052">
    <property type="entry name" value="EAL"/>
    <property type="match status" value="1"/>
</dbReference>
<gene>
    <name evidence="5" type="ORF">SAMN02745194_00825</name>
</gene>
<keyword evidence="1" id="KW-0472">Membrane</keyword>
<dbReference type="PANTHER" id="PTHR44757">
    <property type="entry name" value="DIGUANYLATE CYCLASE DGCP"/>
    <property type="match status" value="1"/>
</dbReference>
<dbReference type="InterPro" id="IPR029787">
    <property type="entry name" value="Nucleotide_cyclase"/>
</dbReference>
<dbReference type="SUPFAM" id="SSF55073">
    <property type="entry name" value="Nucleotide cyclase"/>
    <property type="match status" value="1"/>
</dbReference>
<dbReference type="PROSITE" id="PS50883">
    <property type="entry name" value="EAL"/>
    <property type="match status" value="1"/>
</dbReference>
<dbReference type="Gene3D" id="3.20.20.450">
    <property type="entry name" value="EAL domain"/>
    <property type="match status" value="1"/>
</dbReference>
<dbReference type="InterPro" id="IPR000160">
    <property type="entry name" value="GGDEF_dom"/>
</dbReference>
<dbReference type="SUPFAM" id="SSF141868">
    <property type="entry name" value="EAL domain-like"/>
    <property type="match status" value="1"/>
</dbReference>
<dbReference type="Pfam" id="PF00990">
    <property type="entry name" value="GGDEF"/>
    <property type="match status" value="1"/>
</dbReference>
<dbReference type="InterPro" id="IPR000014">
    <property type="entry name" value="PAS"/>
</dbReference>